<keyword evidence="7" id="KW-1185">Reference proteome</keyword>
<dbReference type="EMBL" id="BNBO01000056">
    <property type="protein sequence ID" value="GHH81988.1"/>
    <property type="molecule type" value="Genomic_DNA"/>
</dbReference>
<comment type="caution">
    <text evidence="6">The sequence shown here is derived from an EMBL/GenBank/DDBJ whole genome shotgun (WGS) entry which is preliminary data.</text>
</comment>
<dbReference type="PANTHER" id="PTHR43646:SF2">
    <property type="entry name" value="GLYCOSYLTRANSFERASE 2-LIKE DOMAIN-CONTAINING PROTEIN"/>
    <property type="match status" value="1"/>
</dbReference>
<dbReference type="Gene3D" id="3.90.550.10">
    <property type="entry name" value="Spore Coat Polysaccharide Biosynthesis Protein SpsA, Chain A"/>
    <property type="match status" value="1"/>
</dbReference>
<sequence length="238" mass="25023">MIRSLAVVVPARDEEELLGDCLDALHRATVHPRVRGLAVRVVVVADACVDGTAAVARRHGADLLELSTGIVGAARAAGSEHALGLALAARPGLTARQVWLAHTDADSVVPPGWLGQQLAHAAAGWHAVVGTVRVTDWTGHPDGTAAAFRQRYRAGRPRAGHPHVHGANLSVRADAYRAAGGFEPLTVGEDRSLVTALEVAGHRVKRTTRNPVTTSARSDPRVRQGFGDFLQGLDGLTC</sequence>
<organism evidence="6 7">
    <name type="scientific">Kitasatospora indigofera</name>
    <dbReference type="NCBI Taxonomy" id="67307"/>
    <lineage>
        <taxon>Bacteria</taxon>
        <taxon>Bacillati</taxon>
        <taxon>Actinomycetota</taxon>
        <taxon>Actinomycetes</taxon>
        <taxon>Kitasatosporales</taxon>
        <taxon>Streptomycetaceae</taxon>
        <taxon>Kitasatospora</taxon>
    </lineage>
</organism>
<dbReference type="AlphaFoldDB" id="A0A919L2Y0"/>
<reference evidence="6" key="1">
    <citation type="journal article" date="2014" name="Int. J. Syst. Evol. Microbiol.">
        <title>Complete genome sequence of Corynebacterium casei LMG S-19264T (=DSM 44701T), isolated from a smear-ripened cheese.</title>
        <authorList>
            <consortium name="US DOE Joint Genome Institute (JGI-PGF)"/>
            <person name="Walter F."/>
            <person name="Albersmeier A."/>
            <person name="Kalinowski J."/>
            <person name="Ruckert C."/>
        </authorList>
    </citation>
    <scope>NUCLEOTIDE SEQUENCE</scope>
    <source>
        <strain evidence="6">JCM 4646</strain>
    </source>
</reference>
<dbReference type="GO" id="GO:0016757">
    <property type="term" value="F:glycosyltransferase activity"/>
    <property type="evidence" value="ECO:0007669"/>
    <property type="project" value="UniProtKB-KW"/>
</dbReference>
<dbReference type="GO" id="GO:0005886">
    <property type="term" value="C:plasma membrane"/>
    <property type="evidence" value="ECO:0007669"/>
    <property type="project" value="UniProtKB-SubCell"/>
</dbReference>
<evidence type="ECO:0000256" key="2">
    <source>
        <dbReference type="ARBA" id="ARBA00022475"/>
    </source>
</evidence>
<comment type="subcellular location">
    <subcellularLocation>
        <location evidence="1">Cell membrane</location>
    </subcellularLocation>
</comment>
<reference evidence="6" key="2">
    <citation type="submission" date="2020-09" db="EMBL/GenBank/DDBJ databases">
        <authorList>
            <person name="Sun Q."/>
            <person name="Ohkuma M."/>
        </authorList>
    </citation>
    <scope>NUCLEOTIDE SEQUENCE</scope>
    <source>
        <strain evidence="6">JCM 4646</strain>
    </source>
</reference>
<keyword evidence="4 6" id="KW-0808">Transferase</keyword>
<keyword evidence="2" id="KW-1003">Cell membrane</keyword>
<dbReference type="PANTHER" id="PTHR43646">
    <property type="entry name" value="GLYCOSYLTRANSFERASE"/>
    <property type="match status" value="1"/>
</dbReference>
<evidence type="ECO:0000313" key="7">
    <source>
        <dbReference type="Proteomes" id="UP000617734"/>
    </source>
</evidence>
<accession>A0A919L2Y0</accession>
<dbReference type="InterPro" id="IPR029044">
    <property type="entry name" value="Nucleotide-diphossugar_trans"/>
</dbReference>
<dbReference type="SUPFAM" id="SSF53448">
    <property type="entry name" value="Nucleotide-diphospho-sugar transferases"/>
    <property type="match status" value="1"/>
</dbReference>
<keyword evidence="5" id="KW-0472">Membrane</keyword>
<dbReference type="Pfam" id="PF13641">
    <property type="entry name" value="Glyco_tranf_2_3"/>
    <property type="match status" value="1"/>
</dbReference>
<evidence type="ECO:0000256" key="3">
    <source>
        <dbReference type="ARBA" id="ARBA00022676"/>
    </source>
</evidence>
<proteinExistence type="predicted"/>
<dbReference type="Proteomes" id="UP000617734">
    <property type="component" value="Unassembled WGS sequence"/>
</dbReference>
<evidence type="ECO:0000256" key="1">
    <source>
        <dbReference type="ARBA" id="ARBA00004236"/>
    </source>
</evidence>
<evidence type="ECO:0000313" key="6">
    <source>
        <dbReference type="EMBL" id="GHH81988.1"/>
    </source>
</evidence>
<name>A0A919L2Y0_9ACTN</name>
<gene>
    <name evidence="6" type="primary">gtrB</name>
    <name evidence="6" type="ORF">GCM10018781_65890</name>
</gene>
<dbReference type="GeneID" id="95356874"/>
<evidence type="ECO:0000256" key="4">
    <source>
        <dbReference type="ARBA" id="ARBA00022679"/>
    </source>
</evidence>
<evidence type="ECO:0000256" key="5">
    <source>
        <dbReference type="ARBA" id="ARBA00023136"/>
    </source>
</evidence>
<protein>
    <submittedName>
        <fullName evidence="6">Glycosyl transferase</fullName>
    </submittedName>
</protein>
<keyword evidence="3" id="KW-0328">Glycosyltransferase</keyword>
<dbReference type="RefSeq" id="WP_190214582.1">
    <property type="nucleotide sequence ID" value="NZ_BNBO01000056.1"/>
</dbReference>